<feature type="domain" description="RING-type" evidence="6">
    <location>
        <begin position="207"/>
        <end position="254"/>
    </location>
</feature>
<dbReference type="PANTHER" id="PTHR15710">
    <property type="entry name" value="E3 UBIQUITIN-PROTEIN LIGASE PRAJA"/>
    <property type="match status" value="1"/>
</dbReference>
<sequence>MDNPSNDPRNFQNGGDFEDAFAGPIPGTLDPFSLLGIPELSISSGSTEITEHQSGILEALGTPRATRSPPPSGGFRFEMTTGSNGTRTIRMNRTQGTSDGVGNEVPTLSDYTQRPNPNLTGGQITGAMMAQYLLALLGRDPFSDLEMQNGSGRLGDYVFNQEGWLNSPMLSLDNSSANRPVPAPEDVAAKLPRVVLEEGSELLQKDCAVCKDPFKLETEDPDEQVIVTLPCNHPFHEPCILPWLKSSGTCPVCRFALVPQPEHHDPPNTGSSGGSPRPPSGSSTSRSTGGGAGAGTGLMSMFSGLLGSGGSQQRTSSSRSAPSRPQPEHRHPRSQDSRRGSTRSSGSSGQHQPPGAWDSEGLD</sequence>
<evidence type="ECO:0000256" key="1">
    <source>
        <dbReference type="ARBA" id="ARBA00022723"/>
    </source>
</evidence>
<feature type="compositionally biased region" description="Basic and acidic residues" evidence="5">
    <location>
        <begin position="326"/>
        <end position="339"/>
    </location>
</feature>
<dbReference type="GO" id="GO:0016567">
    <property type="term" value="P:protein ubiquitination"/>
    <property type="evidence" value="ECO:0007669"/>
    <property type="project" value="TreeGrafter"/>
</dbReference>
<protein>
    <recommendedName>
        <fullName evidence="6">RING-type domain-containing protein</fullName>
    </recommendedName>
</protein>
<proteinExistence type="predicted"/>
<dbReference type="InterPro" id="IPR001841">
    <property type="entry name" value="Znf_RING"/>
</dbReference>
<dbReference type="EMBL" id="KN881675">
    <property type="protein sequence ID" value="KIY50416.1"/>
    <property type="molecule type" value="Genomic_DNA"/>
</dbReference>
<keyword evidence="8" id="KW-1185">Reference proteome</keyword>
<dbReference type="Pfam" id="PF13639">
    <property type="entry name" value="zf-RING_2"/>
    <property type="match status" value="1"/>
</dbReference>
<dbReference type="InterPro" id="IPR013083">
    <property type="entry name" value="Znf_RING/FYVE/PHD"/>
</dbReference>
<evidence type="ECO:0000259" key="6">
    <source>
        <dbReference type="PROSITE" id="PS50089"/>
    </source>
</evidence>
<keyword evidence="3" id="KW-0862">Zinc</keyword>
<accession>A0A0D7AGK1</accession>
<dbReference type="GO" id="GO:0008270">
    <property type="term" value="F:zinc ion binding"/>
    <property type="evidence" value="ECO:0007669"/>
    <property type="project" value="UniProtKB-KW"/>
</dbReference>
<keyword evidence="1" id="KW-0479">Metal-binding</keyword>
<evidence type="ECO:0000256" key="4">
    <source>
        <dbReference type="PROSITE-ProRule" id="PRU00175"/>
    </source>
</evidence>
<gene>
    <name evidence="7" type="ORF">FISHEDRAFT_71476</name>
</gene>
<dbReference type="GO" id="GO:0005737">
    <property type="term" value="C:cytoplasm"/>
    <property type="evidence" value="ECO:0007669"/>
    <property type="project" value="TreeGrafter"/>
</dbReference>
<feature type="compositionally biased region" description="Polar residues" evidence="5">
    <location>
        <begin position="1"/>
        <end position="13"/>
    </location>
</feature>
<evidence type="ECO:0000256" key="2">
    <source>
        <dbReference type="ARBA" id="ARBA00022771"/>
    </source>
</evidence>
<dbReference type="AlphaFoldDB" id="A0A0D7AGK1"/>
<feature type="compositionally biased region" description="Low complexity" evidence="5">
    <location>
        <begin position="297"/>
        <end position="320"/>
    </location>
</feature>
<evidence type="ECO:0000256" key="5">
    <source>
        <dbReference type="SAM" id="MobiDB-lite"/>
    </source>
</evidence>
<evidence type="ECO:0000313" key="8">
    <source>
        <dbReference type="Proteomes" id="UP000054144"/>
    </source>
</evidence>
<name>A0A0D7AGK1_9AGAR</name>
<feature type="region of interest" description="Disordered" evidence="5">
    <location>
        <begin position="1"/>
        <end position="24"/>
    </location>
</feature>
<reference evidence="7 8" key="1">
    <citation type="journal article" date="2015" name="Fungal Genet. Biol.">
        <title>Evolution of novel wood decay mechanisms in Agaricales revealed by the genome sequences of Fistulina hepatica and Cylindrobasidium torrendii.</title>
        <authorList>
            <person name="Floudas D."/>
            <person name="Held B.W."/>
            <person name="Riley R."/>
            <person name="Nagy L.G."/>
            <person name="Koehler G."/>
            <person name="Ransdell A.S."/>
            <person name="Younus H."/>
            <person name="Chow J."/>
            <person name="Chiniquy J."/>
            <person name="Lipzen A."/>
            <person name="Tritt A."/>
            <person name="Sun H."/>
            <person name="Haridas S."/>
            <person name="LaButti K."/>
            <person name="Ohm R.A."/>
            <person name="Kues U."/>
            <person name="Blanchette R.A."/>
            <person name="Grigoriev I.V."/>
            <person name="Minto R.E."/>
            <person name="Hibbett D.S."/>
        </authorList>
    </citation>
    <scope>NUCLEOTIDE SEQUENCE [LARGE SCALE GENOMIC DNA]</scope>
    <source>
        <strain evidence="7 8">ATCC 64428</strain>
    </source>
</reference>
<evidence type="ECO:0000256" key="3">
    <source>
        <dbReference type="ARBA" id="ARBA00022833"/>
    </source>
</evidence>
<dbReference type="PANTHER" id="PTHR15710:SF243">
    <property type="entry name" value="E3 UBIQUITIN-PROTEIN LIGASE PRAJA-2 ISOFORM X1"/>
    <property type="match status" value="1"/>
</dbReference>
<dbReference type="PROSITE" id="PS50089">
    <property type="entry name" value="ZF_RING_2"/>
    <property type="match status" value="1"/>
</dbReference>
<dbReference type="SMART" id="SM00184">
    <property type="entry name" value="RING"/>
    <property type="match status" value="1"/>
</dbReference>
<dbReference type="Gene3D" id="3.30.40.10">
    <property type="entry name" value="Zinc/RING finger domain, C3HC4 (zinc finger)"/>
    <property type="match status" value="1"/>
</dbReference>
<dbReference type="SUPFAM" id="SSF57850">
    <property type="entry name" value="RING/U-box"/>
    <property type="match status" value="1"/>
</dbReference>
<feature type="region of interest" description="Disordered" evidence="5">
    <location>
        <begin position="57"/>
        <end position="116"/>
    </location>
</feature>
<dbReference type="OrthoDB" id="8062037at2759"/>
<organism evidence="7 8">
    <name type="scientific">Fistulina hepatica ATCC 64428</name>
    <dbReference type="NCBI Taxonomy" id="1128425"/>
    <lineage>
        <taxon>Eukaryota</taxon>
        <taxon>Fungi</taxon>
        <taxon>Dikarya</taxon>
        <taxon>Basidiomycota</taxon>
        <taxon>Agaricomycotina</taxon>
        <taxon>Agaricomycetes</taxon>
        <taxon>Agaricomycetidae</taxon>
        <taxon>Agaricales</taxon>
        <taxon>Fistulinaceae</taxon>
        <taxon>Fistulina</taxon>
    </lineage>
</organism>
<feature type="region of interest" description="Disordered" evidence="5">
    <location>
        <begin position="263"/>
        <end position="363"/>
    </location>
</feature>
<dbReference type="Proteomes" id="UP000054144">
    <property type="component" value="Unassembled WGS sequence"/>
</dbReference>
<keyword evidence="2 4" id="KW-0863">Zinc-finger</keyword>
<dbReference type="GO" id="GO:0061630">
    <property type="term" value="F:ubiquitin protein ligase activity"/>
    <property type="evidence" value="ECO:0007669"/>
    <property type="project" value="TreeGrafter"/>
</dbReference>
<evidence type="ECO:0000313" key="7">
    <source>
        <dbReference type="EMBL" id="KIY50416.1"/>
    </source>
</evidence>
<feature type="compositionally biased region" description="Polar residues" evidence="5">
    <location>
        <begin position="80"/>
        <end position="100"/>
    </location>
</feature>